<organism evidence="2">
    <name type="scientific">Anguilla anguilla</name>
    <name type="common">European freshwater eel</name>
    <name type="synonym">Muraena anguilla</name>
    <dbReference type="NCBI Taxonomy" id="7936"/>
    <lineage>
        <taxon>Eukaryota</taxon>
        <taxon>Metazoa</taxon>
        <taxon>Chordata</taxon>
        <taxon>Craniata</taxon>
        <taxon>Vertebrata</taxon>
        <taxon>Euteleostomi</taxon>
        <taxon>Actinopterygii</taxon>
        <taxon>Neopterygii</taxon>
        <taxon>Teleostei</taxon>
        <taxon>Anguilliformes</taxon>
        <taxon>Anguillidae</taxon>
        <taxon>Anguilla</taxon>
    </lineage>
</organism>
<accession>A0A0E9W8T7</accession>
<evidence type="ECO:0000256" key="1">
    <source>
        <dbReference type="SAM" id="Phobius"/>
    </source>
</evidence>
<keyword evidence="1" id="KW-0812">Transmembrane</keyword>
<evidence type="ECO:0000313" key="2">
    <source>
        <dbReference type="EMBL" id="JAH86000.1"/>
    </source>
</evidence>
<keyword evidence="1" id="KW-1133">Transmembrane helix</keyword>
<feature type="transmembrane region" description="Helical" evidence="1">
    <location>
        <begin position="49"/>
        <end position="71"/>
    </location>
</feature>
<reference evidence="2" key="2">
    <citation type="journal article" date="2015" name="Fish Shellfish Immunol.">
        <title>Early steps in the European eel (Anguilla anguilla)-Vibrio vulnificus interaction in the gills: Role of the RtxA13 toxin.</title>
        <authorList>
            <person name="Callol A."/>
            <person name="Pajuelo D."/>
            <person name="Ebbesson L."/>
            <person name="Teles M."/>
            <person name="MacKenzie S."/>
            <person name="Amaro C."/>
        </authorList>
    </citation>
    <scope>NUCLEOTIDE SEQUENCE</scope>
</reference>
<dbReference type="AlphaFoldDB" id="A0A0E9W8T7"/>
<proteinExistence type="predicted"/>
<name>A0A0E9W8T7_ANGAN</name>
<protein>
    <submittedName>
        <fullName evidence="2">Uncharacterized protein</fullName>
    </submittedName>
</protein>
<dbReference type="EMBL" id="GBXM01022577">
    <property type="protein sequence ID" value="JAH86000.1"/>
    <property type="molecule type" value="Transcribed_RNA"/>
</dbReference>
<reference evidence="2" key="1">
    <citation type="submission" date="2014-11" db="EMBL/GenBank/DDBJ databases">
        <authorList>
            <person name="Amaro Gonzalez C."/>
        </authorList>
    </citation>
    <scope>NUCLEOTIDE SEQUENCE</scope>
</reference>
<keyword evidence="1" id="KW-0472">Membrane</keyword>
<sequence length="78" mass="9041">MPLDGELCKMMCWSFNLLCQINHHSTVIAVCSKTLRTFHTSDSFLPVSFFFFFYMKLINISNSLALCVNLCPMKIKRL</sequence>